<evidence type="ECO:0000313" key="3">
    <source>
        <dbReference type="Proteomes" id="UP001285921"/>
    </source>
</evidence>
<evidence type="ECO:0000313" key="2">
    <source>
        <dbReference type="EMBL" id="GMK44893.1"/>
    </source>
</evidence>
<dbReference type="Pfam" id="PF16793">
    <property type="entry name" value="RepB_primase"/>
    <property type="match status" value="1"/>
</dbReference>
<dbReference type="EMBL" id="BTCL01000005">
    <property type="protein sequence ID" value="GMK44893.1"/>
    <property type="molecule type" value="Genomic_DNA"/>
</dbReference>
<organism evidence="2 3">
    <name type="scientific">Paenibacillus glycanilyticus</name>
    <dbReference type="NCBI Taxonomy" id="126569"/>
    <lineage>
        <taxon>Bacteria</taxon>
        <taxon>Bacillati</taxon>
        <taxon>Bacillota</taxon>
        <taxon>Bacilli</taxon>
        <taxon>Bacillales</taxon>
        <taxon>Paenibacillaceae</taxon>
        <taxon>Paenibacillus</taxon>
    </lineage>
</organism>
<reference evidence="2 3" key="1">
    <citation type="submission" date="2023-05" db="EMBL/GenBank/DDBJ databases">
        <title>Draft genome of Paenibacillus sp. CCS26.</title>
        <authorList>
            <person name="Akita H."/>
            <person name="Shinto Y."/>
            <person name="Kimura Z."/>
        </authorList>
    </citation>
    <scope>NUCLEOTIDE SEQUENCE [LARGE SCALE GENOMIC DNA]</scope>
    <source>
        <strain evidence="2 3">CCS26</strain>
    </source>
</reference>
<dbReference type="RefSeq" id="WP_317979793.1">
    <property type="nucleotide sequence ID" value="NZ_BTCL01000005.1"/>
</dbReference>
<proteinExistence type="predicted"/>
<dbReference type="Proteomes" id="UP001285921">
    <property type="component" value="Unassembled WGS sequence"/>
</dbReference>
<comment type="caution">
    <text evidence="2">The sequence shown here is derived from an EMBL/GenBank/DDBJ whole genome shotgun (WGS) entry which is preliminary data.</text>
</comment>
<dbReference type="Gene3D" id="3.30.70.1790">
    <property type="entry name" value="RepB DNA-primase, N-terminal domain"/>
    <property type="match status" value="1"/>
</dbReference>
<gene>
    <name evidence="2" type="ORF">PghCCS26_20210</name>
</gene>
<sequence>MTQRRAKGSAPVQLYSGHAYRFLEKLGCKPNDQLHFLLVSDSKGKNRGHSFATELPAITLRKPFRSLEKLAPRIKLFSRRNKLVNVLWLNKKGYAVFVEINGRESEKDSPFNAIRAQFIDVDLNKISARCKTKEQIQQKIDAILSDPSEQLQSITLTQNKNGQYQLLAQRTRQRVAELKKQFLNKHGERIKDTMIVETKNGYHIYWIMQDGNINKFVPIQKALAQTFDSDPMITNLSRVMRIPGFYHMKNPESPYMVKVIQWGREKPFTQEELIKRLELKPAVTSKIKQKRRKLHARKTS</sequence>
<feature type="domain" description="RepB-like DNA primase" evidence="1">
    <location>
        <begin position="148"/>
        <end position="277"/>
    </location>
</feature>
<protein>
    <recommendedName>
        <fullName evidence="1">RepB-like DNA primase domain-containing protein</fullName>
    </recommendedName>
</protein>
<name>A0ABQ6NIH5_9BACL</name>
<accession>A0ABQ6NIH5</accession>
<evidence type="ECO:0000259" key="1">
    <source>
        <dbReference type="Pfam" id="PF16793"/>
    </source>
</evidence>
<dbReference type="InterPro" id="IPR039459">
    <property type="entry name" value="RepB-like_DNA_primase_dom"/>
</dbReference>
<keyword evidence="3" id="KW-1185">Reference proteome</keyword>